<comment type="caution">
    <text evidence="2">The sequence shown here is derived from an EMBL/GenBank/DDBJ whole genome shotgun (WGS) entry which is preliminary data.</text>
</comment>
<protein>
    <submittedName>
        <fullName evidence="2">Helix-turn-helix transcriptional regulator</fullName>
    </submittedName>
</protein>
<dbReference type="RefSeq" id="WP_349118310.1">
    <property type="nucleotide sequence ID" value="NZ_JBBMFM010000056.1"/>
</dbReference>
<dbReference type="PROSITE" id="PS50943">
    <property type="entry name" value="HTH_CROC1"/>
    <property type="match status" value="1"/>
</dbReference>
<dbReference type="InterPro" id="IPR010982">
    <property type="entry name" value="Lambda_DNA-bd_dom_sf"/>
</dbReference>
<evidence type="ECO:0000313" key="3">
    <source>
        <dbReference type="Proteomes" id="UP001454086"/>
    </source>
</evidence>
<organism evidence="2 3">
    <name type="scientific">Enterocloster hominis</name>
    <name type="common">ex Hitch et al. 2024</name>
    <dbReference type="NCBI Taxonomy" id="1917870"/>
    <lineage>
        <taxon>Bacteria</taxon>
        <taxon>Bacillati</taxon>
        <taxon>Bacillota</taxon>
        <taxon>Clostridia</taxon>
        <taxon>Lachnospirales</taxon>
        <taxon>Lachnospiraceae</taxon>
        <taxon>Enterocloster</taxon>
    </lineage>
</organism>
<dbReference type="Proteomes" id="UP001454086">
    <property type="component" value="Unassembled WGS sequence"/>
</dbReference>
<reference evidence="2 3" key="1">
    <citation type="submission" date="2024-03" db="EMBL/GenBank/DDBJ databases">
        <title>Human intestinal bacterial collection.</title>
        <authorList>
            <person name="Pauvert C."/>
            <person name="Hitch T.C.A."/>
            <person name="Clavel T."/>
        </authorList>
    </citation>
    <scope>NUCLEOTIDE SEQUENCE [LARGE SCALE GENOMIC DNA]</scope>
    <source>
        <strain evidence="2 3">CLA-SR-H021</strain>
    </source>
</reference>
<keyword evidence="3" id="KW-1185">Reference proteome</keyword>
<evidence type="ECO:0000259" key="1">
    <source>
        <dbReference type="PROSITE" id="PS50943"/>
    </source>
</evidence>
<evidence type="ECO:0000313" key="2">
    <source>
        <dbReference type="EMBL" id="MEQ2426278.1"/>
    </source>
</evidence>
<dbReference type="InterPro" id="IPR001387">
    <property type="entry name" value="Cro/C1-type_HTH"/>
</dbReference>
<name>A0ABV1D798_9FIRM</name>
<dbReference type="EMBL" id="JBBMFM010000056">
    <property type="protein sequence ID" value="MEQ2426278.1"/>
    <property type="molecule type" value="Genomic_DNA"/>
</dbReference>
<feature type="domain" description="HTH cro/C1-type" evidence="1">
    <location>
        <begin position="20"/>
        <end position="77"/>
    </location>
</feature>
<dbReference type="SUPFAM" id="SSF47413">
    <property type="entry name" value="lambda repressor-like DNA-binding domains"/>
    <property type="match status" value="1"/>
</dbReference>
<dbReference type="Gene3D" id="1.10.260.40">
    <property type="entry name" value="lambda repressor-like DNA-binding domains"/>
    <property type="match status" value="1"/>
</dbReference>
<accession>A0ABV1D798</accession>
<sequence length="92" mass="10887">MKISYNLEPRKNLIGERLCQLRKDRKLSQRKLAIKLQQQGYSFTELTILRIEKGQRLATDIEVMILCRFFEVDPSTMFGYTGSTKEQEDKRN</sequence>
<gene>
    <name evidence="2" type="ORF">WMQ36_14980</name>
</gene>
<dbReference type="CDD" id="cd00093">
    <property type="entry name" value="HTH_XRE"/>
    <property type="match status" value="1"/>
</dbReference>
<proteinExistence type="predicted"/>